<feature type="region of interest" description="Disordered" evidence="1">
    <location>
        <begin position="1"/>
        <end position="27"/>
    </location>
</feature>
<dbReference type="OrthoDB" id="10429227at2759"/>
<dbReference type="AlphaFoldDB" id="A0A8H3WSK4"/>
<evidence type="ECO:0000313" key="3">
    <source>
        <dbReference type="Proteomes" id="UP000434172"/>
    </source>
</evidence>
<feature type="compositionally biased region" description="Polar residues" evidence="1">
    <location>
        <begin position="1"/>
        <end position="10"/>
    </location>
</feature>
<keyword evidence="3" id="KW-1185">Reference proteome</keyword>
<sequence length="78" mass="8403">MAQLRRQSIFKSADLPPPRNDKGSKNVDVASIGDPILPANIPGSAWVTGVGKLIERVGRSRLPWVPDMKVRGGHSCLS</sequence>
<reference evidence="2 3" key="1">
    <citation type="submission" date="2019-12" db="EMBL/GenBank/DDBJ databases">
        <title>A genome sequence resource for the geographically widespread anthracnose pathogen Colletotrichum asianum.</title>
        <authorList>
            <person name="Meng Y."/>
        </authorList>
    </citation>
    <scope>NUCLEOTIDE SEQUENCE [LARGE SCALE GENOMIC DNA]</scope>
    <source>
        <strain evidence="2 3">ICMP 18580</strain>
    </source>
</reference>
<evidence type="ECO:0000313" key="2">
    <source>
        <dbReference type="EMBL" id="KAF0329927.1"/>
    </source>
</evidence>
<organism evidence="2 3">
    <name type="scientific">Colletotrichum asianum</name>
    <dbReference type="NCBI Taxonomy" id="702518"/>
    <lineage>
        <taxon>Eukaryota</taxon>
        <taxon>Fungi</taxon>
        <taxon>Dikarya</taxon>
        <taxon>Ascomycota</taxon>
        <taxon>Pezizomycotina</taxon>
        <taxon>Sordariomycetes</taxon>
        <taxon>Hypocreomycetidae</taxon>
        <taxon>Glomerellales</taxon>
        <taxon>Glomerellaceae</taxon>
        <taxon>Colletotrichum</taxon>
        <taxon>Colletotrichum gloeosporioides species complex</taxon>
    </lineage>
</organism>
<evidence type="ECO:0000256" key="1">
    <source>
        <dbReference type="SAM" id="MobiDB-lite"/>
    </source>
</evidence>
<dbReference type="Proteomes" id="UP000434172">
    <property type="component" value="Unassembled WGS sequence"/>
</dbReference>
<comment type="caution">
    <text evidence="2">The sequence shown here is derived from an EMBL/GenBank/DDBJ whole genome shotgun (WGS) entry which is preliminary data.</text>
</comment>
<protein>
    <submittedName>
        <fullName evidence="2">Uncharacterized protein</fullName>
    </submittedName>
</protein>
<accession>A0A8H3WSK4</accession>
<dbReference type="EMBL" id="WOWK01000009">
    <property type="protein sequence ID" value="KAF0329927.1"/>
    <property type="molecule type" value="Genomic_DNA"/>
</dbReference>
<proteinExistence type="predicted"/>
<gene>
    <name evidence="2" type="ORF">GQ607_002694</name>
</gene>
<name>A0A8H3WSK4_9PEZI</name>